<dbReference type="AlphaFoldDB" id="M2LZE8"/>
<dbReference type="RefSeq" id="XP_007672553.1">
    <property type="nucleotide sequence ID" value="XM_007674363.1"/>
</dbReference>
<dbReference type="EMBL" id="KB445551">
    <property type="protein sequence ID" value="EMD00053.1"/>
    <property type="molecule type" value="Genomic_DNA"/>
</dbReference>
<sequence>MYVSSTGDNHVPILAERGDCVKSRVCSTSTCYDSKVTYERQKPIRADGKVHNDISPTTDVRSAF</sequence>
<protein>
    <submittedName>
        <fullName evidence="1">Uncharacterized protein</fullName>
    </submittedName>
</protein>
<dbReference type="Proteomes" id="UP000011761">
    <property type="component" value="Unassembled WGS sequence"/>
</dbReference>
<reference evidence="1 2" key="1">
    <citation type="journal article" date="2012" name="PLoS Pathog.">
        <title>Diverse lifestyles and strategies of plant pathogenesis encoded in the genomes of eighteen Dothideomycetes fungi.</title>
        <authorList>
            <person name="Ohm R.A."/>
            <person name="Feau N."/>
            <person name="Henrissat B."/>
            <person name="Schoch C.L."/>
            <person name="Horwitz B.A."/>
            <person name="Barry K.W."/>
            <person name="Condon B.J."/>
            <person name="Copeland A.C."/>
            <person name="Dhillon B."/>
            <person name="Glaser F."/>
            <person name="Hesse C.N."/>
            <person name="Kosti I."/>
            <person name="LaButti K."/>
            <person name="Lindquist E.A."/>
            <person name="Lucas S."/>
            <person name="Salamov A.A."/>
            <person name="Bradshaw R.E."/>
            <person name="Ciuffetti L."/>
            <person name="Hamelin R.C."/>
            <person name="Kema G.H.J."/>
            <person name="Lawrence C."/>
            <person name="Scott J.A."/>
            <person name="Spatafora J.W."/>
            <person name="Turgeon B.G."/>
            <person name="de Wit P.J.G.M."/>
            <person name="Zhong S."/>
            <person name="Goodwin S.B."/>
            <person name="Grigoriev I.V."/>
        </authorList>
    </citation>
    <scope>NUCLEOTIDE SEQUENCE [LARGE SCALE GENOMIC DNA]</scope>
    <source>
        <strain evidence="1 2">UAMH 10762</strain>
    </source>
</reference>
<dbReference type="HOGENOM" id="CLU_2867316_0_0_1"/>
<dbReference type="GeneID" id="19107427"/>
<accession>M2LZE8</accession>
<evidence type="ECO:0000313" key="1">
    <source>
        <dbReference type="EMBL" id="EMD00053.1"/>
    </source>
</evidence>
<evidence type="ECO:0000313" key="2">
    <source>
        <dbReference type="Proteomes" id="UP000011761"/>
    </source>
</evidence>
<gene>
    <name evidence="1" type="ORF">BAUCODRAFT_119612</name>
</gene>
<dbReference type="KEGG" id="bcom:BAUCODRAFT_119612"/>
<proteinExistence type="predicted"/>
<keyword evidence="2" id="KW-1185">Reference proteome</keyword>
<organism evidence="1 2">
    <name type="scientific">Baudoinia panamericana (strain UAMH 10762)</name>
    <name type="common">Angels' share fungus</name>
    <name type="synonym">Baudoinia compniacensis (strain UAMH 10762)</name>
    <dbReference type="NCBI Taxonomy" id="717646"/>
    <lineage>
        <taxon>Eukaryota</taxon>
        <taxon>Fungi</taxon>
        <taxon>Dikarya</taxon>
        <taxon>Ascomycota</taxon>
        <taxon>Pezizomycotina</taxon>
        <taxon>Dothideomycetes</taxon>
        <taxon>Dothideomycetidae</taxon>
        <taxon>Mycosphaerellales</taxon>
        <taxon>Teratosphaeriaceae</taxon>
        <taxon>Baudoinia</taxon>
    </lineage>
</organism>
<name>M2LZE8_BAUPA</name>